<dbReference type="PANTHER" id="PTHR30193">
    <property type="entry name" value="ABC TRANSPORTER PERMEASE PROTEIN"/>
    <property type="match status" value="1"/>
</dbReference>
<feature type="transmembrane region" description="Helical" evidence="7">
    <location>
        <begin position="158"/>
        <end position="179"/>
    </location>
</feature>
<dbReference type="PROSITE" id="PS50928">
    <property type="entry name" value="ABC_TM1"/>
    <property type="match status" value="1"/>
</dbReference>
<dbReference type="Gene3D" id="1.10.3720.10">
    <property type="entry name" value="MetI-like"/>
    <property type="match status" value="1"/>
</dbReference>
<dbReference type="PANTHER" id="PTHR30193:SF37">
    <property type="entry name" value="INNER MEMBRANE ABC TRANSPORTER PERMEASE PROTEIN YCJO"/>
    <property type="match status" value="1"/>
</dbReference>
<keyword evidence="10" id="KW-1185">Reference proteome</keyword>
<dbReference type="InterPro" id="IPR000515">
    <property type="entry name" value="MetI-like"/>
</dbReference>
<dbReference type="EMBL" id="CP034235">
    <property type="protein sequence ID" value="QGQ98774.1"/>
    <property type="molecule type" value="Genomic_DNA"/>
</dbReference>
<dbReference type="SUPFAM" id="SSF160964">
    <property type="entry name" value="MalF N-terminal region-like"/>
    <property type="match status" value="1"/>
</dbReference>
<feature type="domain" description="ABC transmembrane type-1" evidence="8">
    <location>
        <begin position="69"/>
        <end position="283"/>
    </location>
</feature>
<gene>
    <name evidence="9" type="ORF">EHS13_29810</name>
</gene>
<evidence type="ECO:0000256" key="2">
    <source>
        <dbReference type="ARBA" id="ARBA00022448"/>
    </source>
</evidence>
<evidence type="ECO:0000256" key="7">
    <source>
        <dbReference type="RuleBase" id="RU363032"/>
    </source>
</evidence>
<protein>
    <submittedName>
        <fullName evidence="9">Sugar ABC transporter permease</fullName>
    </submittedName>
</protein>
<dbReference type="Proteomes" id="UP000426246">
    <property type="component" value="Chromosome"/>
</dbReference>
<comment type="similarity">
    <text evidence="7">Belongs to the binding-protein-dependent transport system permease family.</text>
</comment>
<keyword evidence="4 7" id="KW-0812">Transmembrane</keyword>
<dbReference type="CDD" id="cd06261">
    <property type="entry name" value="TM_PBP2"/>
    <property type="match status" value="1"/>
</dbReference>
<dbReference type="SUPFAM" id="SSF161098">
    <property type="entry name" value="MetI-like"/>
    <property type="match status" value="1"/>
</dbReference>
<dbReference type="Pfam" id="PF00528">
    <property type="entry name" value="BPD_transp_1"/>
    <property type="match status" value="1"/>
</dbReference>
<dbReference type="InterPro" id="IPR035906">
    <property type="entry name" value="MetI-like_sf"/>
</dbReference>
<comment type="subcellular location">
    <subcellularLocation>
        <location evidence="1 7">Cell membrane</location>
        <topology evidence="1 7">Multi-pass membrane protein</topology>
    </subcellularLocation>
</comment>
<evidence type="ECO:0000313" key="9">
    <source>
        <dbReference type="EMBL" id="QGQ98774.1"/>
    </source>
</evidence>
<evidence type="ECO:0000313" key="10">
    <source>
        <dbReference type="Proteomes" id="UP000426246"/>
    </source>
</evidence>
<evidence type="ECO:0000256" key="3">
    <source>
        <dbReference type="ARBA" id="ARBA00022475"/>
    </source>
</evidence>
<feature type="transmembrane region" description="Helical" evidence="7">
    <location>
        <begin position="72"/>
        <end position="95"/>
    </location>
</feature>
<feature type="transmembrane region" description="Helical" evidence="7">
    <location>
        <begin position="9"/>
        <end position="32"/>
    </location>
</feature>
<dbReference type="GO" id="GO:0055085">
    <property type="term" value="P:transmembrane transport"/>
    <property type="evidence" value="ECO:0007669"/>
    <property type="project" value="InterPro"/>
</dbReference>
<keyword evidence="3" id="KW-1003">Cell membrane</keyword>
<organism evidence="9 10">
    <name type="scientific">Paenibacillus psychroresistens</name>
    <dbReference type="NCBI Taxonomy" id="1778678"/>
    <lineage>
        <taxon>Bacteria</taxon>
        <taxon>Bacillati</taxon>
        <taxon>Bacillota</taxon>
        <taxon>Bacilli</taxon>
        <taxon>Bacillales</taxon>
        <taxon>Paenibacillaceae</taxon>
        <taxon>Paenibacillus</taxon>
    </lineage>
</organism>
<feature type="transmembrane region" description="Helical" evidence="7">
    <location>
        <begin position="107"/>
        <end position="130"/>
    </location>
</feature>
<evidence type="ECO:0000259" key="8">
    <source>
        <dbReference type="PROSITE" id="PS50928"/>
    </source>
</evidence>
<dbReference type="OrthoDB" id="5174895at2"/>
<keyword evidence="6 7" id="KW-0472">Membrane</keyword>
<reference evidence="10" key="1">
    <citation type="submission" date="2018-11" db="EMBL/GenBank/DDBJ databases">
        <title>Complete genome sequence of Paenibacillus sp. ML311-T8.</title>
        <authorList>
            <person name="Nam Y.-D."/>
            <person name="Kang J."/>
            <person name="Chung W.-H."/>
            <person name="Park Y.S."/>
        </authorList>
    </citation>
    <scope>NUCLEOTIDE SEQUENCE [LARGE SCALE GENOMIC DNA]</scope>
    <source>
        <strain evidence="10">ML311-T8</strain>
    </source>
</reference>
<sequence>MMKKNQIDYLYRILFITPVAILLAIFVLYPFLSSIYYSLTDWNGISKPNFIGLKNYKDLFEDTIFIQSLKNIFMLTFAGILIMNPLSLILAMLLCSKVIKGRTLLRTIFYIPTIISLVVISNIWVIILAYDGILNNLLLWLNLEGLTTDWLGDYDKTIWVLLFIIIWQGMGNSIVFYMAGLGSIPAELNEAGDLDGVTLWTKFRHITVPLLMPTVTIVSFFQISGMLKLFDLPFIMTKGGPGNATLTPTMLIYNQAFQFNAAGYATTTGVVLMFIIIIISFVQLKLTRSREVEY</sequence>
<evidence type="ECO:0000256" key="6">
    <source>
        <dbReference type="ARBA" id="ARBA00023136"/>
    </source>
</evidence>
<keyword evidence="2 7" id="KW-0813">Transport</keyword>
<feature type="transmembrane region" description="Helical" evidence="7">
    <location>
        <begin position="210"/>
        <end position="230"/>
    </location>
</feature>
<dbReference type="InterPro" id="IPR051393">
    <property type="entry name" value="ABC_transporter_permease"/>
</dbReference>
<accession>A0A6B8RSH8</accession>
<dbReference type="KEGG" id="ppsc:EHS13_29810"/>
<dbReference type="RefSeq" id="WP_155703884.1">
    <property type="nucleotide sequence ID" value="NZ_CP034235.1"/>
</dbReference>
<dbReference type="AlphaFoldDB" id="A0A6B8RSH8"/>
<proteinExistence type="inferred from homology"/>
<feature type="transmembrane region" description="Helical" evidence="7">
    <location>
        <begin position="261"/>
        <end position="282"/>
    </location>
</feature>
<evidence type="ECO:0000256" key="4">
    <source>
        <dbReference type="ARBA" id="ARBA00022692"/>
    </source>
</evidence>
<evidence type="ECO:0000256" key="1">
    <source>
        <dbReference type="ARBA" id="ARBA00004651"/>
    </source>
</evidence>
<dbReference type="GO" id="GO:0005886">
    <property type="term" value="C:plasma membrane"/>
    <property type="evidence" value="ECO:0007669"/>
    <property type="project" value="UniProtKB-SubCell"/>
</dbReference>
<name>A0A6B8RSH8_9BACL</name>
<keyword evidence="5 7" id="KW-1133">Transmembrane helix</keyword>
<evidence type="ECO:0000256" key="5">
    <source>
        <dbReference type="ARBA" id="ARBA00022989"/>
    </source>
</evidence>